<dbReference type="Gene3D" id="2.130.10.30">
    <property type="entry name" value="Regulator of chromosome condensation 1/beta-lactamase-inhibitor protein II"/>
    <property type="match status" value="1"/>
</dbReference>
<dbReference type="PROSITE" id="PS50012">
    <property type="entry name" value="RCC1_3"/>
    <property type="match status" value="2"/>
</dbReference>
<accession>A0ABT1Q3P7</accession>
<proteinExistence type="predicted"/>
<evidence type="ECO:0000313" key="2">
    <source>
        <dbReference type="Proteomes" id="UP001057702"/>
    </source>
</evidence>
<dbReference type="SUPFAM" id="SSF50985">
    <property type="entry name" value="RCC1/BLIP-II"/>
    <property type="match status" value="1"/>
</dbReference>
<dbReference type="InterPro" id="IPR000408">
    <property type="entry name" value="Reg_chr_condens"/>
</dbReference>
<organism evidence="1 2">
    <name type="scientific">Streptomyces humicola</name>
    <dbReference type="NCBI Taxonomy" id="2953240"/>
    <lineage>
        <taxon>Bacteria</taxon>
        <taxon>Bacillati</taxon>
        <taxon>Actinomycetota</taxon>
        <taxon>Actinomycetes</taxon>
        <taxon>Kitasatosporales</taxon>
        <taxon>Streptomycetaceae</taxon>
        <taxon>Streptomyces</taxon>
    </lineage>
</organism>
<gene>
    <name evidence="1" type="ORF">NGB36_29115</name>
</gene>
<dbReference type="InterPro" id="IPR009091">
    <property type="entry name" value="RCC1/BLIP-II"/>
</dbReference>
<name>A0ABT1Q3P7_9ACTN</name>
<dbReference type="Pfam" id="PF13540">
    <property type="entry name" value="RCC1_2"/>
    <property type="match status" value="2"/>
</dbReference>
<feature type="non-terminal residue" evidence="1">
    <location>
        <position position="140"/>
    </location>
</feature>
<sequence>MDRTTPVPVCAPGQTAPCNPFLRGARSIAAGTTHSLALRQDSTVLAWGDNRSGELGNGTTSASPQTTPVQVCAPGQTAPCGHLLRGVRAIAGGSDFSLALRNDGTVLAWGFNGDGELGDGTTTTPRTAPVRVCAPGQTAP</sequence>
<keyword evidence="2" id="KW-1185">Reference proteome</keyword>
<dbReference type="EMBL" id="JANFNG010000036">
    <property type="protein sequence ID" value="MCQ4084525.1"/>
    <property type="molecule type" value="Genomic_DNA"/>
</dbReference>
<protein>
    <submittedName>
        <fullName evidence="1">Uncharacterized protein</fullName>
    </submittedName>
</protein>
<dbReference type="RefSeq" id="WP_372509558.1">
    <property type="nucleotide sequence ID" value="NZ_JANFNG010000036.1"/>
</dbReference>
<evidence type="ECO:0000313" key="1">
    <source>
        <dbReference type="EMBL" id="MCQ4084525.1"/>
    </source>
</evidence>
<dbReference type="PANTHER" id="PTHR45982:SF1">
    <property type="entry name" value="REGULATOR OF CHROMOSOME CONDENSATION"/>
    <property type="match status" value="1"/>
</dbReference>
<dbReference type="InterPro" id="IPR051553">
    <property type="entry name" value="Ran_GTPase-activating"/>
</dbReference>
<comment type="caution">
    <text evidence="1">The sequence shown here is derived from an EMBL/GenBank/DDBJ whole genome shotgun (WGS) entry which is preliminary data.</text>
</comment>
<dbReference type="PANTHER" id="PTHR45982">
    <property type="entry name" value="REGULATOR OF CHROMOSOME CONDENSATION"/>
    <property type="match status" value="1"/>
</dbReference>
<dbReference type="Proteomes" id="UP001057702">
    <property type="component" value="Unassembled WGS sequence"/>
</dbReference>
<reference evidence="1" key="1">
    <citation type="submission" date="2022-06" db="EMBL/GenBank/DDBJ databases">
        <title>Draft genome sequence of Streptomyces sp. RB6PN25 isolated from peat swamp forest in Thailand.</title>
        <authorList>
            <person name="Duangmal K."/>
            <person name="Klaysubun C."/>
        </authorList>
    </citation>
    <scope>NUCLEOTIDE SEQUENCE</scope>
    <source>
        <strain evidence="1">RB6PN25</strain>
    </source>
</reference>